<dbReference type="EMBL" id="QTTN01000001">
    <property type="protein sequence ID" value="REE94472.1"/>
    <property type="molecule type" value="Genomic_DNA"/>
</dbReference>
<gene>
    <name evidence="1" type="ORF">A8990_101266</name>
</gene>
<dbReference type="Proteomes" id="UP000256304">
    <property type="component" value="Unassembled WGS sequence"/>
</dbReference>
<protein>
    <submittedName>
        <fullName evidence="1">Uncharacterized protein</fullName>
    </submittedName>
</protein>
<organism evidence="1 2">
    <name type="scientific">Paenibacillus taihuensis</name>
    <dbReference type="NCBI Taxonomy" id="1156355"/>
    <lineage>
        <taxon>Bacteria</taxon>
        <taxon>Bacillati</taxon>
        <taxon>Bacillota</taxon>
        <taxon>Bacilli</taxon>
        <taxon>Bacillales</taxon>
        <taxon>Paenibacillaceae</taxon>
        <taxon>Paenibacillus</taxon>
    </lineage>
</organism>
<name>A0A3D9SEZ8_9BACL</name>
<sequence length="43" mass="5138">MNLEERKRSPLYLDSHLGGLFMESKYNSDRKIIQHAQRSRFNA</sequence>
<comment type="caution">
    <text evidence="1">The sequence shown here is derived from an EMBL/GenBank/DDBJ whole genome shotgun (WGS) entry which is preliminary data.</text>
</comment>
<proteinExistence type="predicted"/>
<reference evidence="1 2" key="1">
    <citation type="submission" date="2018-08" db="EMBL/GenBank/DDBJ databases">
        <title>Genomic Encyclopedia of Type Strains, Phase III (KMG-III): the genomes of soil and plant-associated and newly described type strains.</title>
        <authorList>
            <person name="Whitman W."/>
        </authorList>
    </citation>
    <scope>NUCLEOTIDE SEQUENCE [LARGE SCALE GENOMIC DNA]</scope>
    <source>
        <strain evidence="1 2">CGMCC 1.10966</strain>
    </source>
</reference>
<evidence type="ECO:0000313" key="1">
    <source>
        <dbReference type="EMBL" id="REE94472.1"/>
    </source>
</evidence>
<evidence type="ECO:0000313" key="2">
    <source>
        <dbReference type="Proteomes" id="UP000256304"/>
    </source>
</evidence>
<keyword evidence="2" id="KW-1185">Reference proteome</keyword>
<dbReference type="AlphaFoldDB" id="A0A3D9SEZ8"/>
<accession>A0A3D9SEZ8</accession>